<dbReference type="Proteomes" id="UP000036261">
    <property type="component" value="Unassembled WGS sequence"/>
</dbReference>
<reference evidence="6 7" key="1">
    <citation type="journal article" date="2013" name="Int. J. Syst. Evol. Microbiol.">
        <title>Chryseobacterium angstadtii sp. nov., isolated from a newt tank.</title>
        <authorList>
            <person name="Kirk K.E."/>
            <person name="Hoffman J.A."/>
            <person name="Smith K.A."/>
            <person name="Strahan B.L."/>
            <person name="Failor K.C."/>
            <person name="Krebs J.E."/>
            <person name="Gale A.N."/>
            <person name="Do T.D."/>
            <person name="Sontag T.C."/>
            <person name="Batties A.M."/>
            <person name="Mistiszyn K."/>
            <person name="Newman J.D."/>
        </authorList>
    </citation>
    <scope>NUCLEOTIDE SEQUENCE [LARGE SCALE GENOMIC DNA]</scope>
    <source>
        <strain evidence="6 7">KM</strain>
    </source>
</reference>
<gene>
    <name evidence="6" type="ORF">ACM46_17195</name>
</gene>
<feature type="domain" description="P/Homo B" evidence="5">
    <location>
        <begin position="646"/>
        <end position="806"/>
    </location>
</feature>
<feature type="region of interest" description="Disordered" evidence="4">
    <location>
        <begin position="155"/>
        <end position="182"/>
    </location>
</feature>
<dbReference type="InterPro" id="IPR002884">
    <property type="entry name" value="P_dom"/>
</dbReference>
<comment type="caution">
    <text evidence="6">The sequence shown here is derived from an EMBL/GenBank/DDBJ whole genome shotgun (WGS) entry which is preliminary data.</text>
</comment>
<evidence type="ECO:0000259" key="5">
    <source>
        <dbReference type="PROSITE" id="PS51829"/>
    </source>
</evidence>
<evidence type="ECO:0000256" key="3">
    <source>
        <dbReference type="ARBA" id="ARBA00022801"/>
    </source>
</evidence>
<dbReference type="Pfam" id="PF18962">
    <property type="entry name" value="Por_Secre_tail"/>
    <property type="match status" value="1"/>
</dbReference>
<dbReference type="GO" id="GO:0004252">
    <property type="term" value="F:serine-type endopeptidase activity"/>
    <property type="evidence" value="ECO:0007669"/>
    <property type="project" value="InterPro"/>
</dbReference>
<dbReference type="Pfam" id="PF01483">
    <property type="entry name" value="P_proprotein"/>
    <property type="match status" value="1"/>
</dbReference>
<proteinExistence type="predicted"/>
<dbReference type="InterPro" id="IPR024079">
    <property type="entry name" value="MetalloPept_cat_dom_sf"/>
</dbReference>
<evidence type="ECO:0000313" key="6">
    <source>
        <dbReference type="EMBL" id="KMQ59990.1"/>
    </source>
</evidence>
<evidence type="ECO:0000256" key="1">
    <source>
        <dbReference type="ARBA" id="ARBA00022670"/>
    </source>
</evidence>
<keyword evidence="2" id="KW-0732">Signal</keyword>
<dbReference type="Gene3D" id="3.40.390.10">
    <property type="entry name" value="Collagenase (Catalytic Domain)"/>
    <property type="match status" value="1"/>
</dbReference>
<dbReference type="Pfam" id="PF13583">
    <property type="entry name" value="Reprolysin_4"/>
    <property type="match status" value="1"/>
</dbReference>
<protein>
    <recommendedName>
        <fullName evidence="5">P/Homo B domain-containing protein</fullName>
    </recommendedName>
</protein>
<keyword evidence="1" id="KW-0645">Protease</keyword>
<dbReference type="InterPro" id="IPR008979">
    <property type="entry name" value="Galactose-bd-like_sf"/>
</dbReference>
<dbReference type="Gene3D" id="2.60.120.260">
    <property type="entry name" value="Galactose-binding domain-like"/>
    <property type="match status" value="1"/>
</dbReference>
<dbReference type="InterPro" id="IPR026444">
    <property type="entry name" value="Secre_tail"/>
</dbReference>
<organism evidence="6 7">
    <name type="scientific">Chryseobacterium angstadtii</name>
    <dbReference type="NCBI Taxonomy" id="558151"/>
    <lineage>
        <taxon>Bacteria</taxon>
        <taxon>Pseudomonadati</taxon>
        <taxon>Bacteroidota</taxon>
        <taxon>Flavobacteriia</taxon>
        <taxon>Flavobacteriales</taxon>
        <taxon>Weeksellaceae</taxon>
        <taxon>Chryseobacterium group</taxon>
        <taxon>Chryseobacterium</taxon>
    </lineage>
</organism>
<evidence type="ECO:0000256" key="2">
    <source>
        <dbReference type="ARBA" id="ARBA00022729"/>
    </source>
</evidence>
<dbReference type="SUPFAM" id="SSF55486">
    <property type="entry name" value="Metalloproteases ('zincins'), catalytic domain"/>
    <property type="match status" value="1"/>
</dbReference>
<dbReference type="NCBIfam" id="TIGR04183">
    <property type="entry name" value="Por_Secre_tail"/>
    <property type="match status" value="1"/>
</dbReference>
<dbReference type="SUPFAM" id="SSF49785">
    <property type="entry name" value="Galactose-binding domain-like"/>
    <property type="match status" value="1"/>
</dbReference>
<dbReference type="GO" id="GO:0006508">
    <property type="term" value="P:proteolysis"/>
    <property type="evidence" value="ECO:0007669"/>
    <property type="project" value="UniProtKB-KW"/>
</dbReference>
<accession>A0A0J7KRX6</accession>
<keyword evidence="7" id="KW-1185">Reference proteome</keyword>
<dbReference type="AlphaFoldDB" id="A0A0J7KRX6"/>
<dbReference type="STRING" id="558151.ACM46_17195"/>
<dbReference type="GO" id="GO:0008237">
    <property type="term" value="F:metallopeptidase activity"/>
    <property type="evidence" value="ECO:0007669"/>
    <property type="project" value="InterPro"/>
</dbReference>
<sequence length="890" mass="96299">MKIYLLITMSMIPFMGFSQWTRTEIKSEKVKKSQKKLKFSALYSLNTDELKQTLQKAPARFANTKGVVISIPAVNGKLEKFQVWEFSNMAPELQAKYPDIKSYVGTGIEDPTAVLRFSLSPVSFSSMITRSGITEFIEPYTEDRQVYAVFDSNGREDQDKEPFECVTPGKRDSKNTEAKNDAENKKTAGFNVFRLALTCTGEYGQYHLTAAGTPATATEAEKKAVVLAAMNASVTRLNSIFEKDLSLHFNLVANNDAIIYVDPATDPYAADDEQNPQAQTTITNIIGANNYDMGHIYDKENGSGYAPGNICDDNTKAQGWTASNFPEGDTFDIDYVTHEMGHQLGANHTFSHNVASDDLASLVEPGSGSTIMAYTGITGDYDVQFNSDDYFHGFSVNEIKARINSVACGANTPFADPAPVVNAGADYTIPKSTAFVLKGTSTDANTASYTYAWEEMDSGSTQTGVNSIPYLDKPAGPIFRSMKPVSVPVRYFPEFNKVLAGVLTTRWETVSGVGRGLNFRLTVRNNQITAPQTSKDDMMITINAESGPFKVTEPAFGQSGVSGSAMNVKWDVAATNAAPVNTANVNIKLSTDGGQTFTTIAANTPNDGNEQITIPAGSTSANAFILIEAVGNIYYAVSPSFVIDYTVAGETCNTYAYEGPVVAIKDSPGGNAVSSPKVSAPLMVNNNGIITKIKVIPSITHPFVSDLAVGIEGPTKMSALIWNRQCNDEDNITATFSDEGADIVCATPIQGEAKSDESLKIFVGSSVQGQWKLFASDNYPEDIGNINGWSLLVCTRQIQTLGTAETSSPLADDIKIYPNPSDGRFFIKSRNLKGEMKVTAFDSSGRVISSDSYQANGDYTKEFNLNGPKGVYIININSPKGAYNQKLIIK</sequence>
<keyword evidence="3" id="KW-0378">Hydrolase</keyword>
<dbReference type="RefSeq" id="WP_083997443.1">
    <property type="nucleotide sequence ID" value="NZ_LFND01000006.1"/>
</dbReference>
<evidence type="ECO:0000256" key="4">
    <source>
        <dbReference type="SAM" id="MobiDB-lite"/>
    </source>
</evidence>
<dbReference type="EMBL" id="LFND01000006">
    <property type="protein sequence ID" value="KMQ59990.1"/>
    <property type="molecule type" value="Genomic_DNA"/>
</dbReference>
<evidence type="ECO:0000313" key="7">
    <source>
        <dbReference type="Proteomes" id="UP000036261"/>
    </source>
</evidence>
<dbReference type="PROSITE" id="PS51829">
    <property type="entry name" value="P_HOMO_B"/>
    <property type="match status" value="1"/>
</dbReference>
<dbReference type="OrthoDB" id="9792152at2"/>
<name>A0A0J7KRX6_9FLAO</name>
<dbReference type="PATRIC" id="fig|558151.6.peg.3636"/>